<organism evidence="1 2">
    <name type="scientific">Bacillus sonorensis</name>
    <dbReference type="NCBI Taxonomy" id="119858"/>
    <lineage>
        <taxon>Bacteria</taxon>
        <taxon>Bacillati</taxon>
        <taxon>Bacillota</taxon>
        <taxon>Bacilli</taxon>
        <taxon>Bacillales</taxon>
        <taxon>Bacillaceae</taxon>
        <taxon>Bacillus</taxon>
    </lineage>
</organism>
<dbReference type="Proteomes" id="UP000196877">
    <property type="component" value="Chromosome"/>
</dbReference>
<proteinExistence type="predicted"/>
<evidence type="ECO:0000313" key="1">
    <source>
        <dbReference type="EMBL" id="ASB90677.1"/>
    </source>
</evidence>
<name>A0ABN5AK51_9BACI</name>
<keyword evidence="2" id="KW-1185">Reference proteome</keyword>
<reference evidence="1 2" key="1">
    <citation type="submission" date="2017-06" db="EMBL/GenBank/DDBJ databases">
        <title>Genome sequence of Bacillus sonorensis strain SRCM101395.</title>
        <authorList>
            <person name="Cho S.H."/>
        </authorList>
    </citation>
    <scope>NUCLEOTIDE SEQUENCE [LARGE SCALE GENOMIC DNA]</scope>
    <source>
        <strain evidence="1 2">SRCM101395</strain>
    </source>
</reference>
<accession>A0ABN5AK51</accession>
<dbReference type="Pfam" id="PF03806">
    <property type="entry name" value="ABG_transport"/>
    <property type="match status" value="1"/>
</dbReference>
<protein>
    <submittedName>
        <fullName evidence="1">Uncharacterized protein</fullName>
    </submittedName>
</protein>
<dbReference type="GeneID" id="92854984"/>
<evidence type="ECO:0000313" key="2">
    <source>
        <dbReference type="Proteomes" id="UP000196877"/>
    </source>
</evidence>
<dbReference type="RefSeq" id="WP_118310559.1">
    <property type="nucleotide sequence ID" value="NZ_BORD01000001.1"/>
</dbReference>
<dbReference type="InterPro" id="IPR004697">
    <property type="entry name" value="AbgT"/>
</dbReference>
<dbReference type="EMBL" id="CP021920">
    <property type="protein sequence ID" value="ASB90677.1"/>
    <property type="molecule type" value="Genomic_DNA"/>
</dbReference>
<sequence>MLTSMPDNVIRFKPLGIVLALTLGIGLAEKAGLFEAAIQKNC</sequence>
<gene>
    <name evidence="1" type="ORF">S101395_04175</name>
</gene>